<keyword evidence="3" id="KW-1185">Reference proteome</keyword>
<dbReference type="STRING" id="604089.SAMN04487942_2679"/>
<evidence type="ECO:0000313" key="3">
    <source>
        <dbReference type="Proteomes" id="UP000198657"/>
    </source>
</evidence>
<dbReference type="Pfam" id="PF12674">
    <property type="entry name" value="Zn_ribbon_2"/>
    <property type="match status" value="1"/>
</dbReference>
<gene>
    <name evidence="2" type="ORF">SAMN04487942_2679</name>
</gene>
<reference evidence="3" key="1">
    <citation type="submission" date="2016-10" db="EMBL/GenBank/DDBJ databases">
        <authorList>
            <person name="Varghese N."/>
            <person name="Submissions S."/>
        </authorList>
    </citation>
    <scope>NUCLEOTIDE SEQUENCE [LARGE SCALE GENOMIC DNA]</scope>
    <source>
        <strain evidence="3">CGMCC 1.8704</strain>
    </source>
</reference>
<dbReference type="InterPro" id="IPR025868">
    <property type="entry name" value="Zn_ribbon_dom_put"/>
</dbReference>
<name>A0A1H8PG06_9FLAO</name>
<dbReference type="EMBL" id="FODN01000006">
    <property type="protein sequence ID" value="SEO40902.1"/>
    <property type="molecule type" value="Genomic_DNA"/>
</dbReference>
<dbReference type="AlphaFoldDB" id="A0A1H8PG06"/>
<feature type="domain" description="Putative zinc ribbon" evidence="1">
    <location>
        <begin position="6"/>
        <end position="84"/>
    </location>
</feature>
<sequence length="90" mass="10693">MENTHFCQSCGMPLTTEETKGTENNGLKTNDYCRYCYEDSHFKNPDMNLEEMKNTVKMHMEKKKLPIYMVQKALNILPALKRWKNKQFVI</sequence>
<accession>A0A1H8PG06</accession>
<dbReference type="OrthoDB" id="9801008at2"/>
<evidence type="ECO:0000259" key="1">
    <source>
        <dbReference type="Pfam" id="PF12674"/>
    </source>
</evidence>
<protein>
    <submittedName>
        <fullName evidence="2">Putative zinc ribbon domain-containing protein</fullName>
    </submittedName>
</protein>
<organism evidence="2 3">
    <name type="scientific">Flavobacterium sinopsychrotolerans</name>
    <dbReference type="NCBI Taxonomy" id="604089"/>
    <lineage>
        <taxon>Bacteria</taxon>
        <taxon>Pseudomonadati</taxon>
        <taxon>Bacteroidota</taxon>
        <taxon>Flavobacteriia</taxon>
        <taxon>Flavobacteriales</taxon>
        <taxon>Flavobacteriaceae</taxon>
        <taxon>Flavobacterium</taxon>
    </lineage>
</organism>
<dbReference type="Proteomes" id="UP000198657">
    <property type="component" value="Unassembled WGS sequence"/>
</dbReference>
<evidence type="ECO:0000313" key="2">
    <source>
        <dbReference type="EMBL" id="SEO40902.1"/>
    </source>
</evidence>
<dbReference type="RefSeq" id="WP_091172087.1">
    <property type="nucleotide sequence ID" value="NZ_CBCSFM010000006.1"/>
</dbReference>
<proteinExistence type="predicted"/>